<dbReference type="RefSeq" id="WP_187684120.1">
    <property type="nucleotide sequence ID" value="NZ_AP023396.1"/>
</dbReference>
<gene>
    <name evidence="1" type="ORF">NWFMUON74_49590</name>
</gene>
<sequence>MIHVHLPHFENRPSLPALGDRARRALGRFRGAERTPRPAADRRPAVYSASLGCHPHLDR</sequence>
<dbReference type="KEGG" id="nwl:NWFMUON74_49590"/>
<dbReference type="Proteomes" id="UP000516173">
    <property type="component" value="Chromosome"/>
</dbReference>
<keyword evidence="2" id="KW-1185">Reference proteome</keyword>
<protein>
    <submittedName>
        <fullName evidence="1">Uncharacterized protein</fullName>
    </submittedName>
</protein>
<dbReference type="GeneID" id="80349401"/>
<dbReference type="EMBL" id="AP023396">
    <property type="protein sequence ID" value="BCK57187.1"/>
    <property type="molecule type" value="Genomic_DNA"/>
</dbReference>
<proteinExistence type="predicted"/>
<dbReference type="AlphaFoldDB" id="A0A7G1KPM0"/>
<name>A0A7G1KPM0_9NOCA</name>
<organism evidence="1 2">
    <name type="scientific">Nocardia wallacei</name>
    <dbReference type="NCBI Taxonomy" id="480035"/>
    <lineage>
        <taxon>Bacteria</taxon>
        <taxon>Bacillati</taxon>
        <taxon>Actinomycetota</taxon>
        <taxon>Actinomycetes</taxon>
        <taxon>Mycobacteriales</taxon>
        <taxon>Nocardiaceae</taxon>
        <taxon>Nocardia</taxon>
    </lineage>
</organism>
<reference evidence="1 2" key="1">
    <citation type="submission" date="2020-08" db="EMBL/GenBank/DDBJ databases">
        <title>Genome Sequencing of Nocardia wallacei strain FMUON74 and assembly.</title>
        <authorList>
            <person name="Toyokawa M."/>
            <person name="Uesaka K."/>
        </authorList>
    </citation>
    <scope>NUCLEOTIDE SEQUENCE [LARGE SCALE GENOMIC DNA]</scope>
    <source>
        <strain evidence="1 2">FMUON74</strain>
    </source>
</reference>
<evidence type="ECO:0000313" key="1">
    <source>
        <dbReference type="EMBL" id="BCK57187.1"/>
    </source>
</evidence>
<evidence type="ECO:0000313" key="2">
    <source>
        <dbReference type="Proteomes" id="UP000516173"/>
    </source>
</evidence>
<accession>A0A7G1KPM0</accession>